<evidence type="ECO:0000313" key="8">
    <source>
        <dbReference type="Proteomes" id="UP000203589"/>
    </source>
</evidence>
<dbReference type="GO" id="GO:0020037">
    <property type="term" value="F:heme binding"/>
    <property type="evidence" value="ECO:0007669"/>
    <property type="project" value="InterPro"/>
</dbReference>
<keyword evidence="2 4" id="KW-0479">Metal-binding</keyword>
<dbReference type="Pfam" id="PF00034">
    <property type="entry name" value="Cytochrom_C"/>
    <property type="match status" value="1"/>
</dbReference>
<evidence type="ECO:0000313" key="7">
    <source>
        <dbReference type="EMBL" id="ASP21288.1"/>
    </source>
</evidence>
<dbReference type="AlphaFoldDB" id="A0A222E5M1"/>
<dbReference type="OrthoDB" id="335174at2"/>
<feature type="signal peptide" evidence="5">
    <location>
        <begin position="1"/>
        <end position="18"/>
    </location>
</feature>
<keyword evidence="3 4" id="KW-0408">Iron</keyword>
<dbReference type="GO" id="GO:0046872">
    <property type="term" value="F:metal ion binding"/>
    <property type="evidence" value="ECO:0007669"/>
    <property type="project" value="UniProtKB-KW"/>
</dbReference>
<evidence type="ECO:0000256" key="3">
    <source>
        <dbReference type="ARBA" id="ARBA00023004"/>
    </source>
</evidence>
<reference evidence="7 8" key="1">
    <citation type="submission" date="2017-07" db="EMBL/GenBank/DDBJ databases">
        <title>Genome Sequence of Antarctobacter heliothermus Strain SMS3 Isolated from a culture of the Diatom Skeletonema marinoi.</title>
        <authorList>
            <person name="Topel M."/>
            <person name="Pinder M.I.M."/>
            <person name="Johansson O.N."/>
            <person name="Kourtchenko O."/>
            <person name="Godhe A."/>
            <person name="Clarke A.K."/>
        </authorList>
    </citation>
    <scope>NUCLEOTIDE SEQUENCE [LARGE SCALE GENOMIC DNA]</scope>
    <source>
        <strain evidence="7 8">SMS3</strain>
    </source>
</reference>
<evidence type="ECO:0000256" key="4">
    <source>
        <dbReference type="PROSITE-ProRule" id="PRU00433"/>
    </source>
</evidence>
<evidence type="ECO:0000256" key="2">
    <source>
        <dbReference type="ARBA" id="ARBA00022723"/>
    </source>
</evidence>
<proteinExistence type="predicted"/>
<dbReference type="Gene3D" id="1.10.760.10">
    <property type="entry name" value="Cytochrome c-like domain"/>
    <property type="match status" value="1"/>
</dbReference>
<dbReference type="GO" id="GO:0009055">
    <property type="term" value="F:electron transfer activity"/>
    <property type="evidence" value="ECO:0007669"/>
    <property type="project" value="InterPro"/>
</dbReference>
<dbReference type="KEGG" id="aht:ANTHELSMS3_02627"/>
<dbReference type="Proteomes" id="UP000203589">
    <property type="component" value="Chromosome"/>
</dbReference>
<dbReference type="InterPro" id="IPR036909">
    <property type="entry name" value="Cyt_c-like_dom_sf"/>
</dbReference>
<dbReference type="PROSITE" id="PS51007">
    <property type="entry name" value="CYTC"/>
    <property type="match status" value="1"/>
</dbReference>
<feature type="domain" description="Cytochrome c" evidence="6">
    <location>
        <begin position="42"/>
        <end position="151"/>
    </location>
</feature>
<keyword evidence="8" id="KW-1185">Reference proteome</keyword>
<accession>A0A222E5M1</accession>
<evidence type="ECO:0000259" key="6">
    <source>
        <dbReference type="PROSITE" id="PS51007"/>
    </source>
</evidence>
<keyword evidence="1 4" id="KW-0349">Heme</keyword>
<name>A0A222E5M1_9RHOB</name>
<gene>
    <name evidence="7" type="ORF">ANTHELSMS3_02627</name>
</gene>
<dbReference type="RefSeq" id="WP_094035220.1">
    <property type="nucleotide sequence ID" value="NZ_CP022540.1"/>
</dbReference>
<organism evidence="7 8">
    <name type="scientific">Antarctobacter heliothermus</name>
    <dbReference type="NCBI Taxonomy" id="74033"/>
    <lineage>
        <taxon>Bacteria</taxon>
        <taxon>Pseudomonadati</taxon>
        <taxon>Pseudomonadota</taxon>
        <taxon>Alphaproteobacteria</taxon>
        <taxon>Rhodobacterales</taxon>
        <taxon>Roseobacteraceae</taxon>
        <taxon>Antarctobacter</taxon>
    </lineage>
</organism>
<feature type="chain" id="PRO_5012533236" evidence="5">
    <location>
        <begin position="19"/>
        <end position="156"/>
    </location>
</feature>
<keyword evidence="5" id="KW-0732">Signal</keyword>
<evidence type="ECO:0000256" key="1">
    <source>
        <dbReference type="ARBA" id="ARBA00022617"/>
    </source>
</evidence>
<protein>
    <submittedName>
        <fullName evidence="7">Cytochrome C oxidase, cbb3-type, subunit III</fullName>
    </submittedName>
</protein>
<dbReference type="EMBL" id="CP022540">
    <property type="protein sequence ID" value="ASP21288.1"/>
    <property type="molecule type" value="Genomic_DNA"/>
</dbReference>
<dbReference type="SUPFAM" id="SSF46626">
    <property type="entry name" value="Cytochrome c"/>
    <property type="match status" value="1"/>
</dbReference>
<dbReference type="InterPro" id="IPR009056">
    <property type="entry name" value="Cyt_c-like_dom"/>
</dbReference>
<dbReference type="PROSITE" id="PS51257">
    <property type="entry name" value="PROKAR_LIPOPROTEIN"/>
    <property type="match status" value="1"/>
</dbReference>
<sequence>MYIKALAVAALMTTTACAPFWGNKDGTSRAWFAPSRSDLDQVDVHPGAEAYAANCAYCHGDTGQGDGPLGADLPVVPPDLTDLALANGGVFPAERVLETIHGYPGKFHRGSMPEFGQELKGPVVEWRAPSGEIIMTPEGLMDVVAYVDSLQADEGS</sequence>
<evidence type="ECO:0000256" key="5">
    <source>
        <dbReference type="SAM" id="SignalP"/>
    </source>
</evidence>